<keyword evidence="7" id="KW-1185">Reference proteome</keyword>
<evidence type="ECO:0000256" key="4">
    <source>
        <dbReference type="ARBA" id="ARBA00023014"/>
    </source>
</evidence>
<dbReference type="SFLD" id="SFLDG01108">
    <property type="entry name" value="Uncharacterised_Radical_SAM_Su"/>
    <property type="match status" value="1"/>
</dbReference>
<dbReference type="GO" id="GO:0003824">
    <property type="term" value="F:catalytic activity"/>
    <property type="evidence" value="ECO:0007669"/>
    <property type="project" value="InterPro"/>
</dbReference>
<evidence type="ECO:0000259" key="5">
    <source>
        <dbReference type="Pfam" id="PF04055"/>
    </source>
</evidence>
<evidence type="ECO:0000256" key="2">
    <source>
        <dbReference type="ARBA" id="ARBA00022723"/>
    </source>
</evidence>
<evidence type="ECO:0000313" key="7">
    <source>
        <dbReference type="Proteomes" id="UP000509301"/>
    </source>
</evidence>
<dbReference type="GO" id="GO:0051536">
    <property type="term" value="F:iron-sulfur cluster binding"/>
    <property type="evidence" value="ECO:0007669"/>
    <property type="project" value="UniProtKB-KW"/>
</dbReference>
<dbReference type="InterPro" id="IPR013785">
    <property type="entry name" value="Aldolase_TIM"/>
</dbReference>
<accession>A0A6N0NV81</accession>
<dbReference type="InterPro" id="IPR058240">
    <property type="entry name" value="rSAM_sf"/>
</dbReference>
<evidence type="ECO:0000256" key="1">
    <source>
        <dbReference type="ARBA" id="ARBA00022691"/>
    </source>
</evidence>
<dbReference type="Gene3D" id="3.20.20.70">
    <property type="entry name" value="Aldolase class I"/>
    <property type="match status" value="1"/>
</dbReference>
<feature type="domain" description="Radical SAM core" evidence="5">
    <location>
        <begin position="33"/>
        <end position="137"/>
    </location>
</feature>
<organism evidence="6 7">
    <name type="scientific">Metallosphaera tengchongensis</name>
    <dbReference type="NCBI Taxonomy" id="1532350"/>
    <lineage>
        <taxon>Archaea</taxon>
        <taxon>Thermoproteota</taxon>
        <taxon>Thermoprotei</taxon>
        <taxon>Sulfolobales</taxon>
        <taxon>Sulfolobaceae</taxon>
        <taxon>Metallosphaera</taxon>
    </lineage>
</organism>
<dbReference type="SFLD" id="SFLDS00029">
    <property type="entry name" value="Radical_SAM"/>
    <property type="match status" value="1"/>
</dbReference>
<proteinExistence type="predicted"/>
<dbReference type="EMBL" id="CP049074">
    <property type="protein sequence ID" value="QKQ99742.1"/>
    <property type="molecule type" value="Genomic_DNA"/>
</dbReference>
<dbReference type="GO" id="GO:0046872">
    <property type="term" value="F:metal ion binding"/>
    <property type="evidence" value="ECO:0007669"/>
    <property type="project" value="UniProtKB-KW"/>
</dbReference>
<gene>
    <name evidence="6" type="ORF">GWK48_04465</name>
</gene>
<keyword evidence="4" id="KW-0411">Iron-sulfur</keyword>
<dbReference type="CDD" id="cd01335">
    <property type="entry name" value="Radical_SAM"/>
    <property type="match status" value="1"/>
</dbReference>
<sequence>MLKGNPDIGLYNRALPKGCELCRLGGKMVVFVSGECGDSCYYCPVSEGRFGKDNLYANEFKVENLYDFIYESYRMNAMGAGITGGDPILHLDRVVELIHLLKKEFGSTYHIHLYTSGRYATRDSLTELMKAGLDEIRFHPVKTEYLSAVELAVKLGMNVGIEVPAIPGEESWLSSLIKWAKDKGVNFVNINELELTERNSFNLNSKGFRVSHGLAGVKGSFDTSLRVLKEFSETEISLHYCSSVYKDLVETRTRFIRTMRASGKPFDEVTGEGTLVRAVVKTSEDLTDYGERKGDIYLVSPSMVNELLGMKSIDEVWVIEELPYGQKIAENLVYSKPKNGQ</sequence>
<reference evidence="6 7" key="1">
    <citation type="submission" date="2020-02" db="EMBL/GenBank/DDBJ databases">
        <title>Comparative genome analysis reveals the metabolism and evolution of the thermophilic archaeal genus Metallosphaera.</title>
        <authorList>
            <person name="Jiang C."/>
        </authorList>
    </citation>
    <scope>NUCLEOTIDE SEQUENCE [LARGE SCALE GENOMIC DNA]</scope>
    <source>
        <strain evidence="6 7">Ric-A</strain>
    </source>
</reference>
<dbReference type="InterPro" id="IPR007197">
    <property type="entry name" value="rSAM"/>
</dbReference>
<protein>
    <submittedName>
        <fullName evidence="6">Radical SAM protein</fullName>
    </submittedName>
</protein>
<dbReference type="PANTHER" id="PTHR43288">
    <property type="entry name" value="BIOTIN SYNTHASE-RELATED PROTEIN, RADICAL SAM SUPERFAMILY"/>
    <property type="match status" value="1"/>
</dbReference>
<dbReference type="PANTHER" id="PTHR43288:SF1">
    <property type="entry name" value="GLYCYL-RADICAL ENZYME ACTIVATING ENZYME MJ0021-RELATED"/>
    <property type="match status" value="1"/>
</dbReference>
<dbReference type="KEGG" id="mten:GWK48_04465"/>
<keyword evidence="1" id="KW-0949">S-adenosyl-L-methionine</keyword>
<evidence type="ECO:0000256" key="3">
    <source>
        <dbReference type="ARBA" id="ARBA00023004"/>
    </source>
</evidence>
<dbReference type="Proteomes" id="UP000509301">
    <property type="component" value="Chromosome"/>
</dbReference>
<name>A0A6N0NV81_9CREN</name>
<keyword evidence="3" id="KW-0408">Iron</keyword>
<dbReference type="SUPFAM" id="SSF102114">
    <property type="entry name" value="Radical SAM enzymes"/>
    <property type="match status" value="1"/>
</dbReference>
<dbReference type="Pfam" id="PF04055">
    <property type="entry name" value="Radical_SAM"/>
    <property type="match status" value="1"/>
</dbReference>
<dbReference type="AlphaFoldDB" id="A0A6N0NV81"/>
<evidence type="ECO:0000313" key="6">
    <source>
        <dbReference type="EMBL" id="QKQ99742.1"/>
    </source>
</evidence>
<dbReference type="InterPro" id="IPR040087">
    <property type="entry name" value="MJ0021-like"/>
</dbReference>
<keyword evidence="2" id="KW-0479">Metal-binding</keyword>